<feature type="transmembrane region" description="Helical" evidence="3">
    <location>
        <begin position="517"/>
        <end position="536"/>
    </location>
</feature>
<proteinExistence type="inferred from homology"/>
<evidence type="ECO:0000256" key="2">
    <source>
        <dbReference type="SAM" id="MobiDB-lite"/>
    </source>
</evidence>
<feature type="compositionally biased region" description="Polar residues" evidence="2">
    <location>
        <begin position="126"/>
        <end position="136"/>
    </location>
</feature>
<keyword evidence="3" id="KW-1133">Transmembrane helix</keyword>
<protein>
    <submittedName>
        <fullName evidence="4">Uncharacterized protein</fullName>
    </submittedName>
</protein>
<dbReference type="InterPro" id="IPR039367">
    <property type="entry name" value="Och1-like"/>
</dbReference>
<accession>A0ABR1IDF1</accession>
<dbReference type="PANTHER" id="PTHR31834">
    <property type="entry name" value="INITIATION-SPECIFIC ALPHA-1,6-MANNOSYLTRANSFERASE"/>
    <property type="match status" value="1"/>
</dbReference>
<feature type="region of interest" description="Disordered" evidence="2">
    <location>
        <begin position="121"/>
        <end position="192"/>
    </location>
</feature>
<dbReference type="Gene3D" id="3.90.550.20">
    <property type="match status" value="1"/>
</dbReference>
<comment type="similarity">
    <text evidence="1">Belongs to the glycosyltransferase 32 family.</text>
</comment>
<sequence>MPKTPPATTLLEFLTHPNPTVSHLTPRSKTNTRHGKWYRPKQVKKWEDFHDFNVLRSSFRGRLIQAATQGDRELPSYPYVHPQVDLTIREEGDTKSLFDKWNKSIVTAALDSIHGEFHPAMWSKGDLSSGNEESTPPSTPEKKRKQPPRESSVPAKRPKRLSVRGLRHDSGSTAWDSRPAGADSDGASCRRERFPKEYKPSGKWKSEQMFESELINEAGEWERGQTTANLAWPIRQAFTYCIQSLCRYGCILTCHEAFIFRIKPLGKEPANGSDDPELLRKRLMANGMMEYISIPWESHRPGDVESHDSWTINLALWFVHILAGNNYEAAWQYGPLKDEDLIALGTTDELPCQTDDESIEGDEVFSDSGESDRTVPFDESLFTSLKKRKRNSDAEADQGFNLSFTKRHYLDRINVSNARLAGMQNDLHMSDKTRSAGISMFYVGYIISQITDPLTLLHAGLLIPNSPASTGTFFPTEEEAAMAQYRQCVSAGGVSEDDEGDYWGGLWMAMRDLFSRLFAGIHFSLILAVVQGLLSLDLENVRLQRQHHLPHPAPTSTYCLLVTLTISWSSGSRLEHGYHIIVPIFFTIVSCAVMITTLNVGARFFLHDASCSWSIPGSEHPNIPGNHGRSPSLYEACGTDCICQLRVLSLALAPYFFFLTNQEPYYQTGGGAIIAGCGLTVIPVLVTKWYCARKNKTLKEGEDAGGEPEGWRYASESYTASNAWLNAAGDWLQCRDITLNGHCKLPEQNQRTAMLLSTMPKKYLYALLAGITLTVLLFGHYSYPLTNVLPPPAPSNTQASKPEPDPEPEPTPSSQPLSAQPFPRKIWQSWKDDAEDPTDRTVGFPHQWRLVNPEWRYERITDANNDAYVRARFDSTIWKVFVSLKDPILKADFLRYLILLEEGGVWADIDVYPHQPISNWIPEQYRDSVNLVIGIENDHHKQPIWPGSPYSVQLCQYTVLAKPGHPAIKTLVDQVIGDLQHLIKSEQPGDGITFEEVMATTGPFAFTKVMMDYFKNMTDVEHTGNELDNLEAPKLIADVLVLPKDSFGWLPQDQTTHEKGDDIILVEHLFIGSWREGHPG</sequence>
<evidence type="ECO:0000313" key="5">
    <source>
        <dbReference type="Proteomes" id="UP001498421"/>
    </source>
</evidence>
<evidence type="ECO:0000313" key="4">
    <source>
        <dbReference type="EMBL" id="KAK7431588.1"/>
    </source>
</evidence>
<comment type="caution">
    <text evidence="4">The sequence shown here is derived from an EMBL/GenBank/DDBJ whole genome shotgun (WGS) entry which is preliminary data.</text>
</comment>
<dbReference type="PANTHER" id="PTHR31834:SF8">
    <property type="entry name" value="TRANSFERASE, PUTATIVE (AFU_ORTHOLOGUE AFUA_6G14040)-RELATED"/>
    <property type="match status" value="1"/>
</dbReference>
<evidence type="ECO:0000256" key="3">
    <source>
        <dbReference type="SAM" id="Phobius"/>
    </source>
</evidence>
<feature type="region of interest" description="Disordered" evidence="2">
    <location>
        <begin position="792"/>
        <end position="820"/>
    </location>
</feature>
<dbReference type="Pfam" id="PF04488">
    <property type="entry name" value="Gly_transf_sug"/>
    <property type="match status" value="1"/>
</dbReference>
<keyword evidence="3" id="KW-0812">Transmembrane</keyword>
<keyword evidence="5" id="KW-1185">Reference proteome</keyword>
<dbReference type="EMBL" id="JAZAVK010000010">
    <property type="protein sequence ID" value="KAK7431588.1"/>
    <property type="molecule type" value="Genomic_DNA"/>
</dbReference>
<feature type="transmembrane region" description="Helical" evidence="3">
    <location>
        <begin position="580"/>
        <end position="606"/>
    </location>
</feature>
<dbReference type="Proteomes" id="UP001498421">
    <property type="component" value="Unassembled WGS sequence"/>
</dbReference>
<reference evidence="4 5" key="1">
    <citation type="journal article" date="2025" name="Microbiol. Resour. Announc.">
        <title>Draft genome sequences for Neonectria magnoliae and Neonectria punicea, canker pathogens of Liriodendron tulipifera and Acer saccharum in West Virginia.</title>
        <authorList>
            <person name="Petronek H.M."/>
            <person name="Kasson M.T."/>
            <person name="Metheny A.M."/>
            <person name="Stauder C.M."/>
            <person name="Lovett B."/>
            <person name="Lynch S.C."/>
            <person name="Garnas J.R."/>
            <person name="Kasson L.R."/>
            <person name="Stajich J.E."/>
        </authorList>
    </citation>
    <scope>NUCLEOTIDE SEQUENCE [LARGE SCALE GENOMIC DNA]</scope>
    <source>
        <strain evidence="4 5">NRRL 64651</strain>
    </source>
</reference>
<feature type="transmembrane region" description="Helical" evidence="3">
    <location>
        <begin position="763"/>
        <end position="783"/>
    </location>
</feature>
<gene>
    <name evidence="4" type="ORF">QQZ08_001806</name>
</gene>
<organism evidence="4 5">
    <name type="scientific">Neonectria magnoliae</name>
    <dbReference type="NCBI Taxonomy" id="2732573"/>
    <lineage>
        <taxon>Eukaryota</taxon>
        <taxon>Fungi</taxon>
        <taxon>Dikarya</taxon>
        <taxon>Ascomycota</taxon>
        <taxon>Pezizomycotina</taxon>
        <taxon>Sordariomycetes</taxon>
        <taxon>Hypocreomycetidae</taxon>
        <taxon>Hypocreales</taxon>
        <taxon>Nectriaceae</taxon>
        <taxon>Neonectria</taxon>
    </lineage>
</organism>
<evidence type="ECO:0000256" key="1">
    <source>
        <dbReference type="ARBA" id="ARBA00009003"/>
    </source>
</evidence>
<dbReference type="InterPro" id="IPR029044">
    <property type="entry name" value="Nucleotide-diphossugar_trans"/>
</dbReference>
<feature type="transmembrane region" description="Helical" evidence="3">
    <location>
        <begin position="665"/>
        <end position="686"/>
    </location>
</feature>
<name>A0ABR1IDF1_9HYPO</name>
<keyword evidence="3" id="KW-0472">Membrane</keyword>
<dbReference type="InterPro" id="IPR007577">
    <property type="entry name" value="GlycoTrfase_DXD_sugar-bd_CS"/>
</dbReference>
<dbReference type="SUPFAM" id="SSF53448">
    <property type="entry name" value="Nucleotide-diphospho-sugar transferases"/>
    <property type="match status" value="1"/>
</dbReference>